<evidence type="ECO:0000256" key="2">
    <source>
        <dbReference type="SAM" id="SignalP"/>
    </source>
</evidence>
<sequence>MDIKMKRVLFILVLQVIVYTQADSTIQQKSVDRQGRDLYHYHYANDDIKPEYPILTSTSYVQREGFLECSPNPVASFIGKGLNYLLLKIGVVAIVKTILAGLLLVKVPLFFLKMAVLKTFLFPVLIAPLLIHYFSGQQSQMKPAVEEKPAESPAGMGRMFEDQLSARVWRSMKIFAESDQCAERVACMFGAYDKESAAGVTFSRALKLFEQSSPPNVQQRLMSIREAFKSGVRNGSCSERDFICHGPELFIQHGKDKMQLL</sequence>
<accession>A0AAW2I9N5</accession>
<dbReference type="EMBL" id="JARGDH010000001">
    <property type="protein sequence ID" value="KAL0278656.1"/>
    <property type="molecule type" value="Genomic_DNA"/>
</dbReference>
<proteinExistence type="predicted"/>
<comment type="caution">
    <text evidence="3">The sequence shown here is derived from an EMBL/GenBank/DDBJ whole genome shotgun (WGS) entry which is preliminary data.</text>
</comment>
<evidence type="ECO:0000256" key="1">
    <source>
        <dbReference type="SAM" id="Phobius"/>
    </source>
</evidence>
<keyword evidence="1" id="KW-0472">Membrane</keyword>
<feature type="signal peptide" evidence="2">
    <location>
        <begin position="1"/>
        <end position="22"/>
    </location>
</feature>
<keyword evidence="2" id="KW-0732">Signal</keyword>
<name>A0AAW2I9N5_9NEOP</name>
<reference evidence="3" key="1">
    <citation type="journal article" date="2024" name="Gigascience">
        <title>Chromosome-level genome of the poultry shaft louse Menopon gallinae provides insight into the host-switching and adaptive evolution of parasitic lice.</title>
        <authorList>
            <person name="Xu Y."/>
            <person name="Ma L."/>
            <person name="Liu S."/>
            <person name="Liang Y."/>
            <person name="Liu Q."/>
            <person name="He Z."/>
            <person name="Tian L."/>
            <person name="Duan Y."/>
            <person name="Cai W."/>
            <person name="Li H."/>
            <person name="Song F."/>
        </authorList>
    </citation>
    <scope>NUCLEOTIDE SEQUENCE</scope>
    <source>
        <strain evidence="3">Cailab_2023a</strain>
    </source>
</reference>
<protein>
    <submittedName>
        <fullName evidence="3">Uncharacterized protein</fullName>
    </submittedName>
</protein>
<keyword evidence="1" id="KW-0812">Transmembrane</keyword>
<evidence type="ECO:0000313" key="3">
    <source>
        <dbReference type="EMBL" id="KAL0278656.1"/>
    </source>
</evidence>
<feature type="chain" id="PRO_5043430475" evidence="2">
    <location>
        <begin position="23"/>
        <end position="261"/>
    </location>
</feature>
<keyword evidence="1" id="KW-1133">Transmembrane helix</keyword>
<feature type="transmembrane region" description="Helical" evidence="1">
    <location>
        <begin position="85"/>
        <end position="104"/>
    </location>
</feature>
<organism evidence="3">
    <name type="scientific">Menopon gallinae</name>
    <name type="common">poultry shaft louse</name>
    <dbReference type="NCBI Taxonomy" id="328185"/>
    <lineage>
        <taxon>Eukaryota</taxon>
        <taxon>Metazoa</taxon>
        <taxon>Ecdysozoa</taxon>
        <taxon>Arthropoda</taxon>
        <taxon>Hexapoda</taxon>
        <taxon>Insecta</taxon>
        <taxon>Pterygota</taxon>
        <taxon>Neoptera</taxon>
        <taxon>Paraneoptera</taxon>
        <taxon>Psocodea</taxon>
        <taxon>Troctomorpha</taxon>
        <taxon>Phthiraptera</taxon>
        <taxon>Amblycera</taxon>
        <taxon>Menoponidae</taxon>
        <taxon>Menopon</taxon>
    </lineage>
</organism>
<dbReference type="AlphaFoldDB" id="A0AAW2I9N5"/>
<gene>
    <name evidence="3" type="ORF">PYX00_000413</name>
</gene>
<feature type="transmembrane region" description="Helical" evidence="1">
    <location>
        <begin position="116"/>
        <end position="134"/>
    </location>
</feature>